<name>A0A814KC24_9BILA</name>
<dbReference type="Proteomes" id="UP000663824">
    <property type="component" value="Unassembled WGS sequence"/>
</dbReference>
<dbReference type="PANTHER" id="PTHR13484:SF0">
    <property type="entry name" value="PRE-MRNA 3'-END-PROCESSING FACTOR FIP1"/>
    <property type="match status" value="1"/>
</dbReference>
<feature type="compositionally biased region" description="Basic and acidic residues" evidence="5">
    <location>
        <begin position="530"/>
        <end position="545"/>
    </location>
</feature>
<evidence type="ECO:0000313" key="9">
    <source>
        <dbReference type="Proteomes" id="UP000663855"/>
    </source>
</evidence>
<comment type="similarity">
    <text evidence="2">Belongs to the FIP1 family.</text>
</comment>
<reference evidence="7" key="1">
    <citation type="submission" date="2021-02" db="EMBL/GenBank/DDBJ databases">
        <authorList>
            <person name="Nowell W R."/>
        </authorList>
    </citation>
    <scope>NUCLEOTIDE SEQUENCE</scope>
</reference>
<feature type="compositionally biased region" description="Basic residues" evidence="5">
    <location>
        <begin position="621"/>
        <end position="634"/>
    </location>
</feature>
<feature type="region of interest" description="Disordered" evidence="5">
    <location>
        <begin position="109"/>
        <end position="137"/>
    </location>
</feature>
<feature type="compositionally biased region" description="Basic and acidic residues" evidence="5">
    <location>
        <begin position="432"/>
        <end position="447"/>
    </location>
</feature>
<sequence>MSETIIDENSSLNGLMTTDTNSSVRESGVNNENEETWLYGKQKVEENVDNTTAPSIDEITTQEIDAREKAIIPSAMNVTTSSLLGSQLDDDSDDDDDGIQVTIRNIKSGAPIFPPARQNSRTSIPTGPVIPPKSQTTRNLDLDAQGIINGQPTYEHDLMNAYKDEEKPWKKPGADISDYFNYGFTEETWAQYCDRQRRLRSENNLARLNAAHIPQMPQMLPVHPPMVHPMNPHPAMIMNKPPINMPIMQRPFMNVRKQDGKIDVIGATDQTSRRPMFDGPNSFEHPPFMNGPPFSGGQPPNGQTVGDLVTPPPTSNGPPQQHGTPPGGSHPIPTLGAHRIPMMPPPPGMQFRPPFGHPHGPGAPPFFPHGPGGAMHGERPPQPYFLHHHPQQPWDKGGMPPVHGFPPGQFTPQPPVQGNAGNGRPPSSRSPTPEDHSPRSSTPEENRPSGNAGDNDKSSKDDRYKDRYRDDREHHSSSRRRSSPKDRSLSSYRSRHRSGDYEYERPRSDRKSSRDRDDKYERYSRKRHHRDDSGRHHRGEDDLSRGHRSARRTPPKNFSSPPKTLATSNSQVSSTDPIQTPTENPEVIENDQTSITNITAPVSSSSPTSRSRRDDPERSSSRHGHHKKSSKRSRRDSGDERSHRRRSKDKSNSSKKLSNQTEMSSDVKEPIND</sequence>
<evidence type="ECO:0000256" key="4">
    <source>
        <dbReference type="ARBA" id="ARBA00023242"/>
    </source>
</evidence>
<feature type="compositionally biased region" description="Low complexity" evidence="5">
    <location>
        <begin position="317"/>
        <end position="331"/>
    </location>
</feature>
<evidence type="ECO:0000256" key="3">
    <source>
        <dbReference type="ARBA" id="ARBA00022664"/>
    </source>
</evidence>
<dbReference type="InterPro" id="IPR007854">
    <property type="entry name" value="Fip1_dom"/>
</dbReference>
<dbReference type="AlphaFoldDB" id="A0A814KC24"/>
<feature type="compositionally biased region" description="Basic and acidic residues" evidence="5">
    <location>
        <begin position="611"/>
        <end position="620"/>
    </location>
</feature>
<feature type="compositionally biased region" description="Low complexity" evidence="5">
    <location>
        <begin position="349"/>
        <end position="360"/>
    </location>
</feature>
<dbReference type="PANTHER" id="PTHR13484">
    <property type="entry name" value="FIP1-LIKE 1 PROTEIN"/>
    <property type="match status" value="1"/>
</dbReference>
<feature type="compositionally biased region" description="Polar residues" evidence="5">
    <location>
        <begin position="590"/>
        <end position="602"/>
    </location>
</feature>
<dbReference type="GO" id="GO:0006397">
    <property type="term" value="P:mRNA processing"/>
    <property type="evidence" value="ECO:0007669"/>
    <property type="project" value="UniProtKB-KW"/>
</dbReference>
<dbReference type="EMBL" id="CAJNRE010021802">
    <property type="protein sequence ID" value="CAF2263471.1"/>
    <property type="molecule type" value="Genomic_DNA"/>
</dbReference>
<gene>
    <name evidence="7" type="ORF">CJN711_LOCUS4576</name>
    <name evidence="8" type="ORF">MBJ925_LOCUS38823</name>
</gene>
<evidence type="ECO:0000256" key="5">
    <source>
        <dbReference type="SAM" id="MobiDB-lite"/>
    </source>
</evidence>
<feature type="region of interest" description="Disordered" evidence="5">
    <location>
        <begin position="266"/>
        <end position="673"/>
    </location>
</feature>
<comment type="caution">
    <text evidence="7">The sequence shown here is derived from an EMBL/GenBank/DDBJ whole genome shotgun (WGS) entry which is preliminary data.</text>
</comment>
<dbReference type="GO" id="GO:0005847">
    <property type="term" value="C:mRNA cleavage and polyadenylation specificity factor complex"/>
    <property type="evidence" value="ECO:0007669"/>
    <property type="project" value="TreeGrafter"/>
</dbReference>
<organism evidence="7 9">
    <name type="scientific">Rotaria magnacalcarata</name>
    <dbReference type="NCBI Taxonomy" id="392030"/>
    <lineage>
        <taxon>Eukaryota</taxon>
        <taxon>Metazoa</taxon>
        <taxon>Spiralia</taxon>
        <taxon>Gnathifera</taxon>
        <taxon>Rotifera</taxon>
        <taxon>Eurotatoria</taxon>
        <taxon>Bdelloidea</taxon>
        <taxon>Philodinida</taxon>
        <taxon>Philodinidae</taxon>
        <taxon>Rotaria</taxon>
    </lineage>
</organism>
<feature type="compositionally biased region" description="Polar residues" evidence="5">
    <location>
        <begin position="556"/>
        <end position="583"/>
    </location>
</feature>
<evidence type="ECO:0000259" key="6">
    <source>
        <dbReference type="Pfam" id="PF05182"/>
    </source>
</evidence>
<evidence type="ECO:0000313" key="7">
    <source>
        <dbReference type="EMBL" id="CAF1047422.1"/>
    </source>
</evidence>
<dbReference type="Proteomes" id="UP000663855">
    <property type="component" value="Unassembled WGS sequence"/>
</dbReference>
<comment type="subcellular location">
    <subcellularLocation>
        <location evidence="1">Nucleus</location>
    </subcellularLocation>
</comment>
<feature type="compositionally biased region" description="Basic and acidic residues" evidence="5">
    <location>
        <begin position="497"/>
        <end position="523"/>
    </location>
</feature>
<feature type="domain" description="Pre-mRNA polyadenylation factor Fip1" evidence="6">
    <location>
        <begin position="165"/>
        <end position="200"/>
    </location>
</feature>
<feature type="compositionally biased region" description="Basic and acidic residues" evidence="5">
    <location>
        <begin position="454"/>
        <end position="476"/>
    </location>
</feature>
<evidence type="ECO:0000256" key="1">
    <source>
        <dbReference type="ARBA" id="ARBA00004123"/>
    </source>
</evidence>
<feature type="region of interest" description="Disordered" evidence="5">
    <location>
        <begin position="1"/>
        <end position="31"/>
    </location>
</feature>
<dbReference type="Pfam" id="PF05182">
    <property type="entry name" value="Fip1"/>
    <property type="match status" value="1"/>
</dbReference>
<evidence type="ECO:0000313" key="8">
    <source>
        <dbReference type="EMBL" id="CAF2263471.1"/>
    </source>
</evidence>
<keyword evidence="3" id="KW-0507">mRNA processing</keyword>
<accession>A0A814KC24</accession>
<dbReference type="EMBL" id="CAJNOV010001064">
    <property type="protein sequence ID" value="CAF1047422.1"/>
    <property type="molecule type" value="Genomic_DNA"/>
</dbReference>
<proteinExistence type="inferred from homology"/>
<keyword evidence="4" id="KW-0539">Nucleus</keyword>
<protein>
    <recommendedName>
        <fullName evidence="6">Pre-mRNA polyadenylation factor Fip1 domain-containing protein</fullName>
    </recommendedName>
</protein>
<dbReference type="InterPro" id="IPR051187">
    <property type="entry name" value="Pre-mRNA_3'-end_processing_reg"/>
</dbReference>
<evidence type="ECO:0000256" key="2">
    <source>
        <dbReference type="ARBA" id="ARBA00007459"/>
    </source>
</evidence>